<keyword evidence="2" id="KW-1185">Reference proteome</keyword>
<reference evidence="1" key="1">
    <citation type="submission" date="2023-06" db="EMBL/GenBank/DDBJ databases">
        <title>Genome-scale phylogeny and comparative genomics of the fungal order Sordariales.</title>
        <authorList>
            <consortium name="Lawrence Berkeley National Laboratory"/>
            <person name="Hensen N."/>
            <person name="Bonometti L."/>
            <person name="Westerberg I."/>
            <person name="Brannstrom I.O."/>
            <person name="Guillou S."/>
            <person name="Cros-Aarteil S."/>
            <person name="Calhoun S."/>
            <person name="Haridas S."/>
            <person name="Kuo A."/>
            <person name="Mondo S."/>
            <person name="Pangilinan J."/>
            <person name="Riley R."/>
            <person name="Labutti K."/>
            <person name="Andreopoulos B."/>
            <person name="Lipzen A."/>
            <person name="Chen C."/>
            <person name="Yanf M."/>
            <person name="Daum C."/>
            <person name="Ng V."/>
            <person name="Clum A."/>
            <person name="Steindorff A."/>
            <person name="Ohm R."/>
            <person name="Martin F."/>
            <person name="Silar P."/>
            <person name="Natvig D."/>
            <person name="Lalanne C."/>
            <person name="Gautier V."/>
            <person name="Ament-Velasquez S.L."/>
            <person name="Kruys A."/>
            <person name="Hutchinson M.I."/>
            <person name="Powell A.J."/>
            <person name="Barry K."/>
            <person name="Miller A.N."/>
            <person name="Grigoriev I.V."/>
            <person name="Debuchy R."/>
            <person name="Gladieux P."/>
            <person name="Thoren M.H."/>
            <person name="Johannesson H."/>
        </authorList>
    </citation>
    <scope>NUCLEOTIDE SEQUENCE</scope>
    <source>
        <strain evidence="1">SMH2532-1</strain>
    </source>
</reference>
<name>A0AA40CLF7_9PEZI</name>
<organism evidence="1 2">
    <name type="scientific">Cercophora newfieldiana</name>
    <dbReference type="NCBI Taxonomy" id="92897"/>
    <lineage>
        <taxon>Eukaryota</taxon>
        <taxon>Fungi</taxon>
        <taxon>Dikarya</taxon>
        <taxon>Ascomycota</taxon>
        <taxon>Pezizomycotina</taxon>
        <taxon>Sordariomycetes</taxon>
        <taxon>Sordariomycetidae</taxon>
        <taxon>Sordariales</taxon>
        <taxon>Lasiosphaeriaceae</taxon>
        <taxon>Cercophora</taxon>
    </lineage>
</organism>
<protein>
    <recommendedName>
        <fullName evidence="3">Heterokaryon incompatibility domain-containing protein</fullName>
    </recommendedName>
</protein>
<accession>A0AA40CLF7</accession>
<sequence length="343" mass="37932">MSPDFAGHARKVFLVQKHNIRPLNPFTYIRTPHPPRCNNLGNYEGRAWLQSGSLELLLVDIGPRLNGLPCWVPDWSTAQERSWLPVDSYVYDLIGKSETATSPTVRISVCKRELTLRGVYKGKLTDQFGRFKRFDVEDKRNQEEEKGSPPEHTKLDPKSSLWLALSDIAQWISLARNGVAVSAAYDSIPKAILQVLSGGRSIAFDPDGDHDNKFESFNRWYRIMVETFQGHQNSPSSTDNFATAIIPVLSKDSAAIGYAVDCVNGLAGKRGLFFSRDGHFGTGPVDATVGDDIVALDGVGAPMILRKDPGGGSIVIGPAFVPGLSFMTEKENERERWEDVILI</sequence>
<evidence type="ECO:0000313" key="1">
    <source>
        <dbReference type="EMBL" id="KAK0641344.1"/>
    </source>
</evidence>
<proteinExistence type="predicted"/>
<dbReference type="EMBL" id="JAULSV010000006">
    <property type="protein sequence ID" value="KAK0641344.1"/>
    <property type="molecule type" value="Genomic_DNA"/>
</dbReference>
<comment type="caution">
    <text evidence="1">The sequence shown here is derived from an EMBL/GenBank/DDBJ whole genome shotgun (WGS) entry which is preliminary data.</text>
</comment>
<dbReference type="AlphaFoldDB" id="A0AA40CLF7"/>
<dbReference type="Proteomes" id="UP001174936">
    <property type="component" value="Unassembled WGS sequence"/>
</dbReference>
<evidence type="ECO:0000313" key="2">
    <source>
        <dbReference type="Proteomes" id="UP001174936"/>
    </source>
</evidence>
<gene>
    <name evidence="1" type="ORF">B0T16DRAFT_393640</name>
</gene>
<evidence type="ECO:0008006" key="3">
    <source>
        <dbReference type="Google" id="ProtNLM"/>
    </source>
</evidence>